<keyword evidence="4" id="KW-1185">Reference proteome</keyword>
<sequence>MISGTGLAAGLGVLGGVTLLALLGLLCCCCPLIAAAGRNRAYKKVYNKEAQFGVWKDATLQRVHVENTNTAVIRQQPTASALVTNTTNPVTVKSDTHTVYHNSPLIVSGTTQSTATLTKTTEIPSSTTVYHNSPLIVPGTTQSTRTEEISSSTKVYHNSPLIIADPAPNNQQNTIYLEEVYPVRTTDTFVTKDTNEYHRSATTVSNNSLPTIHKSSDTFVTEEMFLPPQKSATFVSNPPSTETPRKSNVFITREITVPRKVHNTWSTPKTQRNAFLTEEMPLPSRNYYNSTSFISEHVPATQNSADSFVTREILLPPNEYRKSYPNTPETPRKTNVFITREITVPARSHNTQRNTFVTEEMSLPRRNHQNTTTIVREHVPANNSFFTRESTFASQPDSYRRTTMVSAEPQILREMSYPMQEKRNIVTEIVQASEPGTQRSSNPFLTKETTSVIEGEGPRSKTFVMNEMTARDVTTSNKKTVTTYVTEVEKAAHGDDEPVKIMRTVTSSDGPRTQTTVVSNVSASKCHKQ</sequence>
<feature type="compositionally biased region" description="Polar residues" evidence="1">
    <location>
        <begin position="506"/>
        <end position="523"/>
    </location>
</feature>
<feature type="chain" id="PRO_5044821317" evidence="2">
    <location>
        <begin position="36"/>
        <end position="529"/>
    </location>
</feature>
<dbReference type="AlphaFoldDB" id="A0ABD2Q2D3"/>
<proteinExistence type="predicted"/>
<feature type="region of interest" description="Disordered" evidence="1">
    <location>
        <begin position="506"/>
        <end position="529"/>
    </location>
</feature>
<evidence type="ECO:0000313" key="4">
    <source>
        <dbReference type="Proteomes" id="UP001626550"/>
    </source>
</evidence>
<gene>
    <name evidence="3" type="ORF">Ciccas_007865</name>
</gene>
<dbReference type="EMBL" id="JBJKFK010001278">
    <property type="protein sequence ID" value="KAL3313528.1"/>
    <property type="molecule type" value="Genomic_DNA"/>
</dbReference>
<evidence type="ECO:0000256" key="2">
    <source>
        <dbReference type="SAM" id="SignalP"/>
    </source>
</evidence>
<dbReference type="Proteomes" id="UP001626550">
    <property type="component" value="Unassembled WGS sequence"/>
</dbReference>
<protein>
    <submittedName>
        <fullName evidence="3">Uncharacterized protein</fullName>
    </submittedName>
</protein>
<reference evidence="3 4" key="1">
    <citation type="submission" date="2024-11" db="EMBL/GenBank/DDBJ databases">
        <title>Adaptive evolution of stress response genes in parasites aligns with host niche diversity.</title>
        <authorList>
            <person name="Hahn C."/>
            <person name="Resl P."/>
        </authorList>
    </citation>
    <scope>NUCLEOTIDE SEQUENCE [LARGE SCALE GENOMIC DNA]</scope>
    <source>
        <strain evidence="3">EGGRZ-B1_66</strain>
        <tissue evidence="3">Body</tissue>
    </source>
</reference>
<evidence type="ECO:0000313" key="3">
    <source>
        <dbReference type="EMBL" id="KAL3313528.1"/>
    </source>
</evidence>
<keyword evidence="2" id="KW-0732">Signal</keyword>
<organism evidence="3 4">
    <name type="scientific">Cichlidogyrus casuarinus</name>
    <dbReference type="NCBI Taxonomy" id="1844966"/>
    <lineage>
        <taxon>Eukaryota</taxon>
        <taxon>Metazoa</taxon>
        <taxon>Spiralia</taxon>
        <taxon>Lophotrochozoa</taxon>
        <taxon>Platyhelminthes</taxon>
        <taxon>Monogenea</taxon>
        <taxon>Monopisthocotylea</taxon>
        <taxon>Dactylogyridea</taxon>
        <taxon>Ancyrocephalidae</taxon>
        <taxon>Cichlidogyrus</taxon>
    </lineage>
</organism>
<feature type="signal peptide" evidence="2">
    <location>
        <begin position="1"/>
        <end position="35"/>
    </location>
</feature>
<name>A0ABD2Q2D3_9PLAT</name>
<evidence type="ECO:0000256" key="1">
    <source>
        <dbReference type="SAM" id="MobiDB-lite"/>
    </source>
</evidence>
<comment type="caution">
    <text evidence="3">The sequence shown here is derived from an EMBL/GenBank/DDBJ whole genome shotgun (WGS) entry which is preliminary data.</text>
</comment>
<accession>A0ABD2Q2D3</accession>